<reference evidence="3" key="1">
    <citation type="journal article" date="2015" name="MBio">
        <title>Genome-Resolved Metagenomic Analysis Reveals Roles for Candidate Phyla and Other Microbial Community Members in Biogeochemical Transformations in Oil Reservoirs.</title>
        <authorList>
            <person name="Hu P."/>
            <person name="Tom L."/>
            <person name="Singh A."/>
            <person name="Thomas B.C."/>
            <person name="Baker B.J."/>
            <person name="Piceno Y.M."/>
            <person name="Andersen G.L."/>
            <person name="Banfield J.F."/>
        </authorList>
    </citation>
    <scope>NUCLEOTIDE SEQUENCE [LARGE SCALE GENOMIC DNA]</scope>
</reference>
<sequence length="597" mass="69484">MRGAKKFAGSPFFLDFSKSHTLKASHLQKMMYIRLPKNNMNMISDLVKVYCRNTGEEKEVPVGTPLTELIAHFNVRMPYLIANAKVNNKTESLAYRVYRPKTVEFVDLSDSSAMRTYVRSLCFILAKAVDDLLPNAEMFIEHAVAKGYYFQIESDQPVGKPVLDAIRNRMREIVAADIPFVQVEEETSKVVKLFRERGMEDKALLLETSDLIYARYSKLEEYIDYFYGCLTPSTGYITMFDIQPHNGGYLLRVPNREHPVELEPEIKQEKLLNVYREHLKFLKISKLDNVGDLNRAKQDNRMSEVIQVAEAYQAKQIADIAEEITRRFHDEVRVVLISGPSSSGKTTFRKRLEVQLMVNMLKPVGISLDNYFIDRDKTPLDEYGEKDYESLYALDLPLFEEHMLRLMRGEEVELPSYNFVTGTREYKKHFLKMAENSILILEGIHGLNPELTAHIPQEKKFLVYVSALTSISLDDHNWIPASDNRLLRRIVRDYRYRGYSAEQTISRWDSVRRGEDKWIFPFQENADVMFNSAMIYELAAIRRHAEPILMQVPRTVPEYSEAYRLLKFLSYFNYITDRELPPTSLLREFLGGSSFRY</sequence>
<accession>A0A101HI20</accession>
<feature type="domain" description="Phosphoribulokinase/uridine kinase" evidence="1">
    <location>
        <begin position="335"/>
        <end position="532"/>
    </location>
</feature>
<evidence type="ECO:0000259" key="1">
    <source>
        <dbReference type="Pfam" id="PF00485"/>
    </source>
</evidence>
<dbReference type="InterPro" id="IPR027417">
    <property type="entry name" value="P-loop_NTPase"/>
</dbReference>
<gene>
    <name evidence="2" type="ORF">XD92_0955</name>
</gene>
<dbReference type="PATRIC" id="fig|294710.3.peg.1306"/>
<proteinExistence type="predicted"/>
<organism evidence="2 3">
    <name type="scientific">Proteiniphilum acetatigenes</name>
    <dbReference type="NCBI Taxonomy" id="294710"/>
    <lineage>
        <taxon>Bacteria</taxon>
        <taxon>Pseudomonadati</taxon>
        <taxon>Bacteroidota</taxon>
        <taxon>Bacteroidia</taxon>
        <taxon>Bacteroidales</taxon>
        <taxon>Dysgonomonadaceae</taxon>
        <taxon>Proteiniphilum</taxon>
    </lineage>
</organism>
<dbReference type="SUPFAM" id="SSF55186">
    <property type="entry name" value="ThrRS/AlaRS common domain"/>
    <property type="match status" value="1"/>
</dbReference>
<dbReference type="InterPro" id="IPR006083">
    <property type="entry name" value="PRK/URK"/>
</dbReference>
<name>A0A101HI20_9BACT</name>
<dbReference type="EMBL" id="LGGN01000173">
    <property type="protein sequence ID" value="KUK77023.1"/>
    <property type="molecule type" value="Genomic_DNA"/>
</dbReference>
<dbReference type="Proteomes" id="UP000053860">
    <property type="component" value="Unassembled WGS sequence"/>
</dbReference>
<evidence type="ECO:0000313" key="2">
    <source>
        <dbReference type="EMBL" id="KUK77023.1"/>
    </source>
</evidence>
<dbReference type="GO" id="GO:0005524">
    <property type="term" value="F:ATP binding"/>
    <property type="evidence" value="ECO:0007669"/>
    <property type="project" value="InterPro"/>
</dbReference>
<dbReference type="SUPFAM" id="SSF52540">
    <property type="entry name" value="P-loop containing nucleoside triphosphate hydrolases"/>
    <property type="match status" value="1"/>
</dbReference>
<comment type="caution">
    <text evidence="2">The sequence shown here is derived from an EMBL/GenBank/DDBJ whole genome shotgun (WGS) entry which is preliminary data.</text>
</comment>
<protein>
    <recommendedName>
        <fullName evidence="1">Phosphoribulokinase/uridine kinase domain-containing protein</fullName>
    </recommendedName>
</protein>
<evidence type="ECO:0000313" key="3">
    <source>
        <dbReference type="Proteomes" id="UP000053860"/>
    </source>
</evidence>
<dbReference type="STRING" id="1123008.GCA_000380985_02730"/>
<dbReference type="Gene3D" id="3.30.54.20">
    <property type="match status" value="1"/>
</dbReference>
<dbReference type="AlphaFoldDB" id="A0A101HI20"/>
<dbReference type="PANTHER" id="PTHR10285">
    <property type="entry name" value="URIDINE KINASE"/>
    <property type="match status" value="1"/>
</dbReference>
<dbReference type="Pfam" id="PF00485">
    <property type="entry name" value="PRK"/>
    <property type="match status" value="1"/>
</dbReference>
<dbReference type="Gene3D" id="3.40.50.300">
    <property type="entry name" value="P-loop containing nucleotide triphosphate hydrolases"/>
    <property type="match status" value="1"/>
</dbReference>
<dbReference type="CDD" id="cd02028">
    <property type="entry name" value="UMPK_like"/>
    <property type="match status" value="1"/>
</dbReference>
<dbReference type="InterPro" id="IPR018163">
    <property type="entry name" value="Thr/Ala-tRNA-synth_IIc_edit"/>
</dbReference>
<dbReference type="GO" id="GO:0016301">
    <property type="term" value="F:kinase activity"/>
    <property type="evidence" value="ECO:0007669"/>
    <property type="project" value="InterPro"/>
</dbReference>
<dbReference type="Gene3D" id="3.30.980.10">
    <property type="entry name" value="Threonyl-trna Synthetase, Chain A, domain 2"/>
    <property type="match status" value="1"/>
</dbReference>